<accession>A0AAF0TMI4</accession>
<comment type="subcellular location">
    <subcellularLocation>
        <location evidence="1 6">Nucleus</location>
    </subcellularLocation>
</comment>
<keyword evidence="10" id="KW-1185">Reference proteome</keyword>
<dbReference type="Proteomes" id="UP001234989">
    <property type="component" value="Chromosome 3"/>
</dbReference>
<dbReference type="GO" id="GO:0005847">
    <property type="term" value="C:mRNA cleavage and polyadenylation specificity factor complex"/>
    <property type="evidence" value="ECO:0007669"/>
    <property type="project" value="InterPro"/>
</dbReference>
<evidence type="ECO:0000259" key="8">
    <source>
        <dbReference type="SMART" id="SM00849"/>
    </source>
</evidence>
<feature type="domain" description="Metallo-beta-lactamase" evidence="8">
    <location>
        <begin position="131"/>
        <end position="336"/>
    </location>
</feature>
<evidence type="ECO:0000256" key="4">
    <source>
        <dbReference type="ARBA" id="ARBA00022884"/>
    </source>
</evidence>
<evidence type="ECO:0000256" key="5">
    <source>
        <dbReference type="ARBA" id="ARBA00023242"/>
    </source>
</evidence>
<protein>
    <recommendedName>
        <fullName evidence="6">Cleavage and polyadenylation specificity factor subunit 2</fullName>
    </recommendedName>
    <alternativeName>
        <fullName evidence="6">Cleavage and polyadenylation specificity factor 100 kDa subunit</fullName>
    </alternativeName>
</protein>
<dbReference type="InterPro" id="IPR001279">
    <property type="entry name" value="Metallo-B-lactamas"/>
</dbReference>
<evidence type="ECO:0000256" key="6">
    <source>
        <dbReference type="RuleBase" id="RU365006"/>
    </source>
</evidence>
<organism evidence="9 10">
    <name type="scientific">Solanum verrucosum</name>
    <dbReference type="NCBI Taxonomy" id="315347"/>
    <lineage>
        <taxon>Eukaryota</taxon>
        <taxon>Viridiplantae</taxon>
        <taxon>Streptophyta</taxon>
        <taxon>Embryophyta</taxon>
        <taxon>Tracheophyta</taxon>
        <taxon>Spermatophyta</taxon>
        <taxon>Magnoliopsida</taxon>
        <taxon>eudicotyledons</taxon>
        <taxon>Gunneridae</taxon>
        <taxon>Pentapetalae</taxon>
        <taxon>asterids</taxon>
        <taxon>lamiids</taxon>
        <taxon>Solanales</taxon>
        <taxon>Solanaceae</taxon>
        <taxon>Solanoideae</taxon>
        <taxon>Solaneae</taxon>
        <taxon>Solanum</taxon>
    </lineage>
</organism>
<dbReference type="Gene3D" id="3.60.15.10">
    <property type="entry name" value="Ribonuclease Z/Hydroxyacylglutathione hydrolase-like"/>
    <property type="match status" value="1"/>
</dbReference>
<feature type="region of interest" description="Disordered" evidence="7">
    <location>
        <begin position="74"/>
        <end position="101"/>
    </location>
</feature>
<name>A0AAF0TMI4_SOLVR</name>
<feature type="compositionally biased region" description="Basic and acidic residues" evidence="7">
    <location>
        <begin position="31"/>
        <end position="44"/>
    </location>
</feature>
<comment type="similarity">
    <text evidence="2 6">Belongs to the metallo-beta-lactamase superfamily. RNA-metabolizing metallo-beta-lactamase-like family. CPSF2/YSH1 subfamily.</text>
</comment>
<evidence type="ECO:0000313" key="10">
    <source>
        <dbReference type="Proteomes" id="UP001234989"/>
    </source>
</evidence>
<dbReference type="GO" id="GO:0003723">
    <property type="term" value="F:RNA binding"/>
    <property type="evidence" value="ECO:0007669"/>
    <property type="project" value="UniProtKB-KW"/>
</dbReference>
<keyword evidence="4 6" id="KW-0694">RNA-binding</keyword>
<dbReference type="InterPro" id="IPR027075">
    <property type="entry name" value="CPSF2"/>
</dbReference>
<evidence type="ECO:0000313" key="9">
    <source>
        <dbReference type="EMBL" id="WMV20543.1"/>
    </source>
</evidence>
<dbReference type="PANTHER" id="PTHR45922">
    <property type="entry name" value="CLEAVAGE AND POLYADENYLATION SPECIFICITY FACTOR SUBUNIT 2"/>
    <property type="match status" value="1"/>
</dbReference>
<dbReference type="AlphaFoldDB" id="A0AAF0TMI4"/>
<evidence type="ECO:0000256" key="2">
    <source>
        <dbReference type="ARBA" id="ARBA00010624"/>
    </source>
</evidence>
<keyword evidence="5 6" id="KW-0539">Nucleus</keyword>
<proteinExistence type="inferred from homology"/>
<evidence type="ECO:0000256" key="1">
    <source>
        <dbReference type="ARBA" id="ARBA00004123"/>
    </source>
</evidence>
<keyword evidence="3 6" id="KW-0507">mRNA processing</keyword>
<gene>
    <name evidence="9" type="ORF">MTR67_013928</name>
</gene>
<dbReference type="GO" id="GO:0006398">
    <property type="term" value="P:mRNA 3'-end processing by stem-loop binding and cleavage"/>
    <property type="evidence" value="ECO:0007669"/>
    <property type="project" value="InterPro"/>
</dbReference>
<dbReference type="CDD" id="cd16293">
    <property type="entry name" value="CPSF2-like_MBL-fold"/>
    <property type="match status" value="1"/>
</dbReference>
<evidence type="ECO:0000256" key="7">
    <source>
        <dbReference type="SAM" id="MobiDB-lite"/>
    </source>
</evidence>
<dbReference type="FunFam" id="3.60.15.10:FF:000008">
    <property type="entry name" value="Cleavage and polyadenylation specificity factor subunit 2"/>
    <property type="match status" value="1"/>
</dbReference>
<dbReference type="InterPro" id="IPR035639">
    <property type="entry name" value="CPSF2_MBL"/>
</dbReference>
<evidence type="ECO:0000256" key="3">
    <source>
        <dbReference type="ARBA" id="ARBA00022664"/>
    </source>
</evidence>
<feature type="region of interest" description="Disordered" evidence="7">
    <location>
        <begin position="30"/>
        <end position="59"/>
    </location>
</feature>
<dbReference type="SUPFAM" id="SSF56281">
    <property type="entry name" value="Metallo-hydrolase/oxidoreductase"/>
    <property type="match status" value="1"/>
</dbReference>
<dbReference type="Pfam" id="PF16661">
    <property type="entry name" value="Lactamase_B_6"/>
    <property type="match status" value="1"/>
</dbReference>
<dbReference type="SMART" id="SM00849">
    <property type="entry name" value="Lactamase_B"/>
    <property type="match status" value="1"/>
</dbReference>
<sequence length="401" mass="44596">MRASTIPATAILGKPKGLSKEMDAVSPLAFGEERAEKKTVDRSGDQQLPIDQQAAVAQQRPGNRIRYPWVRIGKRPKKGGRENKNPCLLHPPSSPSPATHCGIKQREAESDVGDMGTSVQVTPLCGVFNENPLSYLVSIDGFNFLVDCGWNDHFDTSLLQPLSRVASTVDAVLISHSDTFHLGALPYAMKQFGLSAPIYATEPVYRLGLLTMYDQYLSRKQVSEFDLFTLDDIDSAFQNVTRLTYSQNHYMSGKGEGIVIAPLVAGHLLGGTTWRITKDGEDVIYAVDFNHRKERHLNGTVLESFVRPAVLITDAFNALNNQPPRRQRDQEFLVHLDFPTLGLTLAHATCYRVIARVANAHAIPWRTNLWAIVPSPYQLLPLHHLLYHNTPSSSLQRNTPP</sequence>
<dbReference type="EMBL" id="CP133614">
    <property type="protein sequence ID" value="WMV20543.1"/>
    <property type="molecule type" value="Genomic_DNA"/>
</dbReference>
<reference evidence="9" key="1">
    <citation type="submission" date="2023-08" db="EMBL/GenBank/DDBJ databases">
        <title>A de novo genome assembly of Solanum verrucosum Schlechtendal, a Mexican diploid species geographically isolated from the other diploid A-genome species in potato relatives.</title>
        <authorList>
            <person name="Hosaka K."/>
        </authorList>
    </citation>
    <scope>NUCLEOTIDE SEQUENCE</scope>
    <source>
        <tissue evidence="9">Young leaves</tissue>
    </source>
</reference>
<dbReference type="PANTHER" id="PTHR45922:SF1">
    <property type="entry name" value="CLEAVAGE AND POLYADENYLATION SPECIFICITY FACTOR SUBUNIT 2"/>
    <property type="match status" value="1"/>
</dbReference>
<dbReference type="InterPro" id="IPR036866">
    <property type="entry name" value="RibonucZ/Hydroxyglut_hydro"/>
</dbReference>